<dbReference type="Gene3D" id="3.20.20.70">
    <property type="entry name" value="Aldolase class I"/>
    <property type="match status" value="1"/>
</dbReference>
<name>A0A8J6BVA0_9EUKA</name>
<dbReference type="PANTHER" id="PTHR43073">
    <property type="entry name" value="DIHYDROPYRIMIDINE DEHYDROGENASE [NADP(+)]"/>
    <property type="match status" value="1"/>
</dbReference>
<keyword evidence="4" id="KW-0288">FMN</keyword>
<evidence type="ECO:0000256" key="2">
    <source>
        <dbReference type="ARBA" id="ARBA00001974"/>
    </source>
</evidence>
<dbReference type="GO" id="GO:0006210">
    <property type="term" value="P:thymine catabolic process"/>
    <property type="evidence" value="ECO:0007669"/>
    <property type="project" value="TreeGrafter"/>
</dbReference>
<dbReference type="OrthoDB" id="4327079at2759"/>
<dbReference type="InterPro" id="IPR013785">
    <property type="entry name" value="Aldolase_TIM"/>
</dbReference>
<feature type="domain" description="4Fe-4S ferredoxin-type" evidence="9">
    <location>
        <begin position="793"/>
        <end position="822"/>
    </location>
</feature>
<evidence type="ECO:0000256" key="3">
    <source>
        <dbReference type="ARBA" id="ARBA00022630"/>
    </source>
</evidence>
<dbReference type="PROSITE" id="PS00198">
    <property type="entry name" value="4FE4S_FER_1"/>
    <property type="match status" value="1"/>
</dbReference>
<comment type="cofactor">
    <cofactor evidence="1">
        <name>FMN</name>
        <dbReference type="ChEBI" id="CHEBI:58210"/>
    </cofactor>
</comment>
<dbReference type="InterPro" id="IPR028261">
    <property type="entry name" value="DPD_II"/>
</dbReference>
<sequence>MPAENVHSEQKKKTPFNLAAEIDRCLHCEDKGCLNACPVGCSPADFLAAAKLGAPSDLERAAGMILASNPLGGICGKVCPDKFCMAGCHRGALDRPINIPECQASIVAKARELGKAPQFEKAEPRSEKIAIVGAGPAGLAAAGVLAQKGFKVEILEARSRIGGAVALIPEERLPAPLLAADIDFILSLGDITVKTNHRVEDIKALRNEYDSVVVAAGLYAAGKSGFEGEEEAIEAYPFLADPSAYAAKLGSKVAVIGGGAVAVDCATTATGMAGVEEVVIVYRRGAVDMPVTPNERADLMDHRVDVIGRTLPAKWTPGQGLTTVRVKAPARGQPGRPTPIEGSEYNWSDITSVIVAVGQRTEVDFQTEAASGIFVTGDMATGASTVVEAAAAGKNAALDVEAFVTKQAKSTDTKIPGFNPVHPKVDITTDFFGRRIINPFLLSASPASDGYDQCVAGYKAGWAGAVLKTSFNEAVPIHIPADYMVCYTKDTWGNSDNVSGHHLDRVCEEIGRLIKEWPDRLTIGSTGGPVSGDDAEDAKGWQANTTRLEKAGAMAIEYSLSCPQGGDGTEGAIVSQSAKQAAKVIDWVMQVSDPEVPKLFKLTGAVTSIEVIIEAILEVFARYPNKMAGVTLANSFPSAFFRPTDRPGHKWDDAVVVGMSGEGVTGISNLSLASVARYDIHISGNGGPMNYKAAADFLALGTRTVQFCTLPERHGYGIIDELNSGLSYLLADRGMSSVAELIGCAKEGGPVIDFMEQTPVKRISSWAEPDECVFCGNCSRCPYMAIEVNQAKKTVTIDPSLCIGCSLCTKLCPADALAMRPRTQAELDVCPE</sequence>
<evidence type="ECO:0000256" key="7">
    <source>
        <dbReference type="ARBA" id="ARBA00030119"/>
    </source>
</evidence>
<evidence type="ECO:0000256" key="5">
    <source>
        <dbReference type="ARBA" id="ARBA00022827"/>
    </source>
</evidence>
<dbReference type="AlphaFoldDB" id="A0A8J6BVA0"/>
<dbReference type="PANTHER" id="PTHR43073:SF2">
    <property type="entry name" value="DIHYDROPYRIMIDINE DEHYDROGENASE [NADP(+)]"/>
    <property type="match status" value="1"/>
</dbReference>
<dbReference type="Pfam" id="PF00037">
    <property type="entry name" value="Fer4"/>
    <property type="match status" value="1"/>
</dbReference>
<dbReference type="InterPro" id="IPR036188">
    <property type="entry name" value="FAD/NAD-bd_sf"/>
</dbReference>
<evidence type="ECO:0000256" key="1">
    <source>
        <dbReference type="ARBA" id="ARBA00001917"/>
    </source>
</evidence>
<comment type="cofactor">
    <cofactor evidence="2">
        <name>FAD</name>
        <dbReference type="ChEBI" id="CHEBI:57692"/>
    </cofactor>
</comment>
<keyword evidence="5" id="KW-0274">FAD</keyword>
<dbReference type="Gene3D" id="1.10.1060.10">
    <property type="entry name" value="Alpha-helical ferredoxin"/>
    <property type="match status" value="1"/>
</dbReference>
<protein>
    <recommendedName>
        <fullName evidence="8">Dihydrothymine dehydrogenase</fullName>
    </recommendedName>
    <alternativeName>
        <fullName evidence="7">Dihydrouracil dehydrogenase</fullName>
    </alternativeName>
</protein>
<dbReference type="GO" id="GO:0051536">
    <property type="term" value="F:iron-sulfur cluster binding"/>
    <property type="evidence" value="ECO:0007669"/>
    <property type="project" value="InterPro"/>
</dbReference>
<dbReference type="GO" id="GO:0050661">
    <property type="term" value="F:NADP binding"/>
    <property type="evidence" value="ECO:0007669"/>
    <property type="project" value="TreeGrafter"/>
</dbReference>
<evidence type="ECO:0000256" key="4">
    <source>
        <dbReference type="ARBA" id="ARBA00022643"/>
    </source>
</evidence>
<reference evidence="10" key="1">
    <citation type="submission" date="2021-05" db="EMBL/GenBank/DDBJ databases">
        <title>A free-living protist that lacks canonical eukaryotic 1 DNA replication and segregation systems.</title>
        <authorList>
            <person name="Salas-Leiva D.E."/>
            <person name="Tromer E.C."/>
            <person name="Curtis B.A."/>
            <person name="Jerlstrom-Hultqvist J."/>
            <person name="Kolisko M."/>
            <person name="Yi Z."/>
            <person name="Salas-Leiva J.S."/>
            <person name="Gallot-Lavallee L."/>
            <person name="Kops G.J.P.L."/>
            <person name="Archibald J.M."/>
            <person name="Simpson A.G.B."/>
            <person name="Roger A.J."/>
        </authorList>
    </citation>
    <scope>NUCLEOTIDE SEQUENCE</scope>
    <source>
        <strain evidence="10">BICM</strain>
    </source>
</reference>
<dbReference type="GO" id="GO:0006212">
    <property type="term" value="P:uracil catabolic process"/>
    <property type="evidence" value="ECO:0007669"/>
    <property type="project" value="TreeGrafter"/>
</dbReference>
<dbReference type="InterPro" id="IPR009051">
    <property type="entry name" value="Helical_ferredxn"/>
</dbReference>
<dbReference type="Proteomes" id="UP000717585">
    <property type="component" value="Unassembled WGS sequence"/>
</dbReference>
<evidence type="ECO:0000313" key="11">
    <source>
        <dbReference type="Proteomes" id="UP000717585"/>
    </source>
</evidence>
<dbReference type="SUPFAM" id="SSF51395">
    <property type="entry name" value="FMN-linked oxidoreductases"/>
    <property type="match status" value="1"/>
</dbReference>
<dbReference type="SUPFAM" id="SSF46548">
    <property type="entry name" value="alpha-helical ferredoxin"/>
    <property type="match status" value="1"/>
</dbReference>
<dbReference type="SUPFAM" id="SSF51971">
    <property type="entry name" value="Nucleotide-binding domain"/>
    <property type="match status" value="1"/>
</dbReference>
<organism evidence="10 11">
    <name type="scientific">Carpediemonas membranifera</name>
    <dbReference type="NCBI Taxonomy" id="201153"/>
    <lineage>
        <taxon>Eukaryota</taxon>
        <taxon>Metamonada</taxon>
        <taxon>Carpediemonas-like organisms</taxon>
        <taxon>Carpediemonas</taxon>
    </lineage>
</organism>
<keyword evidence="3" id="KW-0285">Flavoprotein</keyword>
<dbReference type="Pfam" id="PF07992">
    <property type="entry name" value="Pyr_redox_2"/>
    <property type="match status" value="1"/>
</dbReference>
<comment type="caution">
    <text evidence="10">The sequence shown here is derived from an EMBL/GenBank/DDBJ whole genome shotgun (WGS) entry which is preliminary data.</text>
</comment>
<dbReference type="Gene3D" id="3.50.50.60">
    <property type="entry name" value="FAD/NAD(P)-binding domain"/>
    <property type="match status" value="1"/>
</dbReference>
<dbReference type="InterPro" id="IPR023753">
    <property type="entry name" value="FAD/NAD-binding_dom"/>
</dbReference>
<dbReference type="InterPro" id="IPR017896">
    <property type="entry name" value="4Fe4S_Fe-S-bd"/>
</dbReference>
<evidence type="ECO:0000256" key="8">
    <source>
        <dbReference type="ARBA" id="ARBA00032722"/>
    </source>
</evidence>
<evidence type="ECO:0000256" key="6">
    <source>
        <dbReference type="ARBA" id="ARBA00023002"/>
    </source>
</evidence>
<keyword evidence="6" id="KW-0560">Oxidoreductase</keyword>
<dbReference type="InterPro" id="IPR017900">
    <property type="entry name" value="4Fe4S_Fe_S_CS"/>
</dbReference>
<keyword evidence="11" id="KW-1185">Reference proteome</keyword>
<dbReference type="PRINTS" id="PR00419">
    <property type="entry name" value="ADXRDTASE"/>
</dbReference>
<dbReference type="Gene3D" id="3.30.70.20">
    <property type="match status" value="1"/>
</dbReference>
<feature type="domain" description="4Fe-4S ferredoxin-type" evidence="9">
    <location>
        <begin position="763"/>
        <end position="791"/>
    </location>
</feature>
<dbReference type="Gene3D" id="3.40.50.720">
    <property type="entry name" value="NAD(P)-binding Rossmann-like Domain"/>
    <property type="match status" value="1"/>
</dbReference>
<dbReference type="Pfam" id="PF14691">
    <property type="entry name" value="Fer4_20"/>
    <property type="match status" value="1"/>
</dbReference>
<evidence type="ECO:0000259" key="9">
    <source>
        <dbReference type="PROSITE" id="PS51379"/>
    </source>
</evidence>
<accession>A0A8J6BVA0</accession>
<dbReference type="PROSITE" id="PS51379">
    <property type="entry name" value="4FE4S_FER_2"/>
    <property type="match status" value="2"/>
</dbReference>
<proteinExistence type="predicted"/>
<dbReference type="GO" id="GO:0002058">
    <property type="term" value="F:uracil binding"/>
    <property type="evidence" value="ECO:0007669"/>
    <property type="project" value="TreeGrafter"/>
</dbReference>
<dbReference type="SUPFAM" id="SSF54862">
    <property type="entry name" value="4Fe-4S ferredoxins"/>
    <property type="match status" value="1"/>
</dbReference>
<dbReference type="GO" id="GO:0017113">
    <property type="term" value="F:dihydropyrimidine dehydrogenase (NADP+) activity"/>
    <property type="evidence" value="ECO:0007669"/>
    <property type="project" value="TreeGrafter"/>
</dbReference>
<evidence type="ECO:0000313" key="10">
    <source>
        <dbReference type="EMBL" id="KAG9391206.1"/>
    </source>
</evidence>
<gene>
    <name evidence="10" type="ORF">J8273_7480</name>
</gene>
<dbReference type="EMBL" id="JAHDYR010000062">
    <property type="protein sequence ID" value="KAG9391206.1"/>
    <property type="molecule type" value="Genomic_DNA"/>
</dbReference>